<evidence type="ECO:0000313" key="15">
    <source>
        <dbReference type="Proteomes" id="UP000256710"/>
    </source>
</evidence>
<evidence type="ECO:0000259" key="10">
    <source>
        <dbReference type="PROSITE" id="PS51371"/>
    </source>
</evidence>
<dbReference type="Pfam" id="PF01595">
    <property type="entry name" value="CNNM"/>
    <property type="match status" value="1"/>
</dbReference>
<proteinExistence type="predicted"/>
<dbReference type="InterPro" id="IPR005170">
    <property type="entry name" value="Transptr-assoc_dom"/>
</dbReference>
<evidence type="ECO:0000256" key="3">
    <source>
        <dbReference type="ARBA" id="ARBA00022692"/>
    </source>
</evidence>
<dbReference type="CDD" id="cd04590">
    <property type="entry name" value="CBS_pair_CorC_HlyC_assoc"/>
    <property type="match status" value="1"/>
</dbReference>
<dbReference type="GO" id="GO:0050660">
    <property type="term" value="F:flavin adenine dinucleotide binding"/>
    <property type="evidence" value="ECO:0007669"/>
    <property type="project" value="InterPro"/>
</dbReference>
<dbReference type="PROSITE" id="PS51371">
    <property type="entry name" value="CBS"/>
    <property type="match status" value="2"/>
</dbReference>
<comment type="subcellular location">
    <subcellularLocation>
        <location evidence="1">Cell membrane</location>
        <topology evidence="1">Multi-pass membrane protein</topology>
    </subcellularLocation>
</comment>
<dbReference type="InterPro" id="IPR051676">
    <property type="entry name" value="UPF0053_domain"/>
</dbReference>
<keyword evidence="2" id="KW-1003">Cell membrane</keyword>
<keyword evidence="15" id="KW-1185">Reference proteome</keyword>
<geneLocation type="plasmid" evidence="14">
    <name>ii</name>
</geneLocation>
<keyword evidence="13" id="KW-0614">Plasmid</keyword>
<evidence type="ECO:0000256" key="4">
    <source>
        <dbReference type="ARBA" id="ARBA00022737"/>
    </source>
</evidence>
<keyword evidence="6 8" id="KW-0129">CBS domain</keyword>
<evidence type="ECO:0000313" key="12">
    <source>
        <dbReference type="EMBL" id="SOZ38335.1"/>
    </source>
</evidence>
<dbReference type="InterPro" id="IPR044751">
    <property type="entry name" value="Ion_transp-like_CBS"/>
</dbReference>
<dbReference type="Pfam" id="PF00571">
    <property type="entry name" value="CBS"/>
    <property type="match status" value="2"/>
</dbReference>
<sequence length="437" mass="47753">MEIAILLALILLNGLFAMSEIALVTARKARLQRQIENGDRGAIAAAKLGEDPTRFLSTVQIGITSIGVLNGVVGESTLAQPLGLWLQGFGISESTAGYVATAIVVAGLTYFSIVLGELVPKRLGQMAPEAIARLVARPIGWLAVASTPFVKLLSSSTRLVLRLLGTQVDRGPGVTEEEIHALLVEGSEAGVIEQHEHTMVRNVFRLDDRQLASLMVPRGDVVYLDVEATMDENLRRIEESDHSRFPVVRGGMHDIIGVVSARQLLARRLRGEEADLQAAVQPAVFVPESVTGMELLENFRASGGQIAFVIDEYGEVLGLVTLRDLIEAITGEFKAEAAGEQWAVQRDDGSWLLDGLIPIPELKDRIGLRQVPEEEKERYHTLSGMLLLLLGRLPQIADTVQWGDWRFEIVDMDGKRIDKVLAERLPPQDGPEEETTG</sequence>
<dbReference type="Proteomes" id="UP000255168">
    <property type="component" value="Plasmid II"/>
</dbReference>
<accession>A0A375HTE2</accession>
<dbReference type="InterPro" id="IPR002550">
    <property type="entry name" value="CNNM"/>
</dbReference>
<dbReference type="AlphaFoldDB" id="A0A375HTE2"/>
<gene>
    <name evidence="12" type="ORF">CBM2605_B100286</name>
    <name evidence="13" type="ORF">CBM2607_MP20679</name>
</gene>
<dbReference type="PROSITE" id="PS51846">
    <property type="entry name" value="CNNM"/>
    <property type="match status" value="1"/>
</dbReference>
<evidence type="ECO:0000256" key="8">
    <source>
        <dbReference type="PROSITE-ProRule" id="PRU00703"/>
    </source>
</evidence>
<evidence type="ECO:0000313" key="14">
    <source>
        <dbReference type="Proteomes" id="UP000255168"/>
    </source>
</evidence>
<evidence type="ECO:0000256" key="7">
    <source>
        <dbReference type="ARBA" id="ARBA00023136"/>
    </source>
</evidence>
<dbReference type="PANTHER" id="PTHR43099">
    <property type="entry name" value="UPF0053 PROTEIN YRKA"/>
    <property type="match status" value="1"/>
</dbReference>
<feature type="domain" description="CNNM transmembrane" evidence="11">
    <location>
        <begin position="1"/>
        <end position="196"/>
    </location>
</feature>
<dbReference type="Proteomes" id="UP000256710">
    <property type="component" value="Unassembled WGS sequence"/>
</dbReference>
<dbReference type="EMBL" id="OFTC01000033">
    <property type="protein sequence ID" value="SOZ38335.1"/>
    <property type="molecule type" value="Genomic_DNA"/>
</dbReference>
<keyword evidence="7 9" id="KW-0472">Membrane</keyword>
<dbReference type="SUPFAM" id="SSF56176">
    <property type="entry name" value="FAD-binding/transporter-associated domain-like"/>
    <property type="match status" value="1"/>
</dbReference>
<dbReference type="InterPro" id="IPR016169">
    <property type="entry name" value="FAD-bd_PCMH_sub2"/>
</dbReference>
<evidence type="ECO:0000256" key="2">
    <source>
        <dbReference type="ARBA" id="ARBA00022475"/>
    </source>
</evidence>
<keyword evidence="4" id="KW-0677">Repeat</keyword>
<geneLocation type="plasmid" evidence="13">
    <name>II</name>
</geneLocation>
<name>A0A375HTE2_9BURK</name>
<reference evidence="14 15" key="1">
    <citation type="submission" date="2018-01" db="EMBL/GenBank/DDBJ databases">
        <authorList>
            <person name="Clerissi C."/>
        </authorList>
    </citation>
    <scope>NUCLEOTIDE SEQUENCE [LARGE SCALE GENOMIC DNA]</scope>
    <source>
        <strain evidence="12">Cupriavidus taiwanensis STM 6082</strain>
        <strain evidence="13">Cupriavidus taiwanensis STM 6160</strain>
        <plasmid evidence="14">ii</plasmid>
        <plasmid evidence="13">II</plasmid>
    </source>
</reference>
<dbReference type="GO" id="GO:0005886">
    <property type="term" value="C:plasma membrane"/>
    <property type="evidence" value="ECO:0007669"/>
    <property type="project" value="UniProtKB-SubCell"/>
</dbReference>
<evidence type="ECO:0000256" key="5">
    <source>
        <dbReference type="ARBA" id="ARBA00022989"/>
    </source>
</evidence>
<organism evidence="13 14">
    <name type="scientific">Cupriavidus neocaledonicus</name>
    <dbReference type="NCBI Taxonomy" id="1040979"/>
    <lineage>
        <taxon>Bacteria</taxon>
        <taxon>Pseudomonadati</taxon>
        <taxon>Pseudomonadota</taxon>
        <taxon>Betaproteobacteria</taxon>
        <taxon>Burkholderiales</taxon>
        <taxon>Burkholderiaceae</taxon>
        <taxon>Cupriavidus</taxon>
    </lineage>
</organism>
<dbReference type="PANTHER" id="PTHR43099:SF2">
    <property type="entry name" value="UPF0053 PROTEIN YRKA"/>
    <property type="match status" value="1"/>
</dbReference>
<protein>
    <submittedName>
        <fullName evidence="12">Transporter putative exported protein putative inner membrane protein DUF21, 2 CBS (Cystathionine-beta-synthase) domains and transport associated domain CorC</fullName>
    </submittedName>
</protein>
<feature type="domain" description="CBS" evidence="10">
    <location>
        <begin position="215"/>
        <end position="276"/>
    </location>
</feature>
<dbReference type="InterPro" id="IPR000644">
    <property type="entry name" value="CBS_dom"/>
</dbReference>
<dbReference type="EMBL" id="LT984807">
    <property type="protein sequence ID" value="SPD60027.1"/>
    <property type="molecule type" value="Genomic_DNA"/>
</dbReference>
<evidence type="ECO:0000313" key="13">
    <source>
        <dbReference type="EMBL" id="SPD60027.1"/>
    </source>
</evidence>
<dbReference type="InterPro" id="IPR046342">
    <property type="entry name" value="CBS_dom_sf"/>
</dbReference>
<evidence type="ECO:0000256" key="9">
    <source>
        <dbReference type="PROSITE-ProRule" id="PRU01193"/>
    </source>
</evidence>
<evidence type="ECO:0000256" key="6">
    <source>
        <dbReference type="ARBA" id="ARBA00023122"/>
    </source>
</evidence>
<dbReference type="Gene3D" id="3.10.580.10">
    <property type="entry name" value="CBS-domain"/>
    <property type="match status" value="1"/>
</dbReference>
<dbReference type="FunFam" id="3.30.465.10:FF:000023">
    <property type="entry name" value="Magnesium and cobalt transporter"/>
    <property type="match status" value="1"/>
</dbReference>
<evidence type="ECO:0000259" key="11">
    <source>
        <dbReference type="PROSITE" id="PS51846"/>
    </source>
</evidence>
<keyword evidence="3 9" id="KW-0812">Transmembrane</keyword>
<dbReference type="Gene3D" id="3.30.465.10">
    <property type="match status" value="1"/>
</dbReference>
<dbReference type="SUPFAM" id="SSF54631">
    <property type="entry name" value="CBS-domain pair"/>
    <property type="match status" value="1"/>
</dbReference>
<feature type="domain" description="CBS" evidence="10">
    <location>
        <begin position="279"/>
        <end position="336"/>
    </location>
</feature>
<keyword evidence="5 9" id="KW-1133">Transmembrane helix</keyword>
<dbReference type="SMART" id="SM01091">
    <property type="entry name" value="CorC_HlyC"/>
    <property type="match status" value="1"/>
</dbReference>
<dbReference type="RefSeq" id="WP_026163994.1">
    <property type="nucleotide sequence ID" value="NZ_AQUR01000079.1"/>
</dbReference>
<dbReference type="SMART" id="SM00116">
    <property type="entry name" value="CBS"/>
    <property type="match status" value="2"/>
</dbReference>
<dbReference type="Pfam" id="PF03471">
    <property type="entry name" value="CorC_HlyC"/>
    <property type="match status" value="1"/>
</dbReference>
<evidence type="ECO:0000256" key="1">
    <source>
        <dbReference type="ARBA" id="ARBA00004651"/>
    </source>
</evidence>
<dbReference type="InterPro" id="IPR036318">
    <property type="entry name" value="FAD-bd_PCMH-like_sf"/>
</dbReference>